<protein>
    <submittedName>
        <fullName evidence="3">ELF3-like protein 2 isoform X1</fullName>
    </submittedName>
</protein>
<sequence length="757" mass="82024">MKGGKEKDRIMGPLFPRLHVNDTDKGGPRAPPRNKMALYEQLSIPSQRFNSAASSMPLPPPNASTLVPSASSSQGCGHERNVYSPFYMPAHTPAHSSERVNSCSFDGMNLNATRMEFARRSIKHTSNRSLNAAGSVAERSSLRQHDSNGKNSCEKKLDDEDDFRVPTFVQSGIGACSDRDAPLMGPEKLALISKSPQKNTSTTFISSLQCPNANDKPSEQTNTSDKSIDFDRNNGGKKPKETLVIEDLKERSVPHQESGENFGEPSNVSKVPLDRDHQSTINVLEKSRHGSTGFSRDSCGNGVLGGPKNMNDINLVESRDASRARNKSMSKPSLENSHGTSSTADKCNGECGDKENGRLEMKDGEKKDEVSEASMVDSISGWEISPDDIVGVIGPKHFWKARRAIVNQQRVFALQVFELHRLIKVQKLIAASPHLLLEGNPYLNKFSAKVPSKSLPPEGNTESLLQTVKHKDSFQKPNQNAECPSENAAGAPTFPSCEDEVNQGLHDQVPRNEPYSGTPSPMSMAPENNPSAWCFHLPANQWLVPVMSPSEGLVYKPYTGPCPPTGGFMGPVYGSCTPLSLPPAAGDFMNPAYGVPASHQPQNMGVPSGAPPVAPNYFPAPYGLPVVNPVISSSAVEQVNPWPGLGPHGQIDQHSRGSCNMSHPKSEAFSCFWKFQASKDSELQGSTASSPCMKAQEESDALPLFPMAPATDGPNRPSQSSGRENQTRVIKVVPHNARSATESAARIFRSIQKERIT</sequence>
<dbReference type="KEGG" id="pda:103712957"/>
<proteinExistence type="predicted"/>
<feature type="compositionally biased region" description="Basic and acidic residues" evidence="1">
    <location>
        <begin position="140"/>
        <end position="158"/>
    </location>
</feature>
<feature type="compositionally biased region" description="Polar residues" evidence="1">
    <location>
        <begin position="63"/>
        <end position="73"/>
    </location>
</feature>
<dbReference type="OrthoDB" id="1939092at2759"/>
<gene>
    <name evidence="3" type="primary">LOC103712957</name>
</gene>
<dbReference type="PANTHER" id="PTHR34281:SF2">
    <property type="entry name" value="PROTEIN EARLY FLOWERING 3"/>
    <property type="match status" value="1"/>
</dbReference>
<dbReference type="GeneID" id="103712957"/>
<evidence type="ECO:0000313" key="3">
    <source>
        <dbReference type="RefSeq" id="XP_008797900.2"/>
    </source>
</evidence>
<dbReference type="GO" id="GO:2000028">
    <property type="term" value="P:regulation of photoperiodism, flowering"/>
    <property type="evidence" value="ECO:0007669"/>
    <property type="project" value="InterPro"/>
</dbReference>
<evidence type="ECO:0000256" key="1">
    <source>
        <dbReference type="SAM" id="MobiDB-lite"/>
    </source>
</evidence>
<feature type="compositionally biased region" description="Polar residues" evidence="1">
    <location>
        <begin position="327"/>
        <end position="345"/>
    </location>
</feature>
<feature type="compositionally biased region" description="Basic and acidic residues" evidence="1">
    <location>
        <begin position="347"/>
        <end position="366"/>
    </location>
</feature>
<dbReference type="PANTHER" id="PTHR34281">
    <property type="entry name" value="PROTEIN EARLY FLOWERING 3"/>
    <property type="match status" value="1"/>
</dbReference>
<dbReference type="InterPro" id="IPR039319">
    <property type="entry name" value="ELF3-like"/>
</dbReference>
<keyword evidence="2" id="KW-1185">Reference proteome</keyword>
<feature type="compositionally biased region" description="Basic and acidic residues" evidence="1">
    <location>
        <begin position="226"/>
        <end position="258"/>
    </location>
</feature>
<dbReference type="RefSeq" id="XP_008797900.2">
    <property type="nucleotide sequence ID" value="XM_008799678.4"/>
</dbReference>
<feature type="region of interest" description="Disordered" evidence="1">
    <location>
        <begin position="704"/>
        <end position="744"/>
    </location>
</feature>
<feature type="region of interest" description="Disordered" evidence="1">
    <location>
        <begin position="125"/>
        <end position="158"/>
    </location>
</feature>
<accession>A0A8B7CF77</accession>
<feature type="region of interest" description="Disordered" evidence="1">
    <location>
        <begin position="473"/>
        <end position="501"/>
    </location>
</feature>
<dbReference type="Proteomes" id="UP000228380">
    <property type="component" value="Chromosome 4"/>
</dbReference>
<feature type="compositionally biased region" description="Polar residues" evidence="1">
    <location>
        <begin position="716"/>
        <end position="728"/>
    </location>
</feature>
<feature type="region of interest" description="Disordered" evidence="1">
    <location>
        <begin position="205"/>
        <end position="366"/>
    </location>
</feature>
<evidence type="ECO:0000313" key="2">
    <source>
        <dbReference type="Proteomes" id="UP000228380"/>
    </source>
</evidence>
<feature type="region of interest" description="Disordered" evidence="1">
    <location>
        <begin position="50"/>
        <end position="73"/>
    </location>
</feature>
<reference evidence="2" key="1">
    <citation type="journal article" date="2019" name="Nat. Commun.">
        <title>Genome-wide association mapping of date palm fruit traits.</title>
        <authorList>
            <person name="Hazzouri K.M."/>
            <person name="Gros-Balthazard M."/>
            <person name="Flowers J.M."/>
            <person name="Copetti D."/>
            <person name="Lemansour A."/>
            <person name="Lebrun M."/>
            <person name="Masmoudi K."/>
            <person name="Ferrand S."/>
            <person name="Dhar M.I."/>
            <person name="Fresquez Z.A."/>
            <person name="Rosas U."/>
            <person name="Zhang J."/>
            <person name="Talag J."/>
            <person name="Lee S."/>
            <person name="Kudrna D."/>
            <person name="Powell R.F."/>
            <person name="Leitch I.J."/>
            <person name="Krueger R.R."/>
            <person name="Wing R.A."/>
            <person name="Amiri K.M.A."/>
            <person name="Purugganan M.D."/>
        </authorList>
    </citation>
    <scope>NUCLEOTIDE SEQUENCE [LARGE SCALE GENOMIC DNA]</scope>
    <source>
        <strain evidence="2">cv. Khalas</strain>
    </source>
</reference>
<feature type="compositionally biased region" description="Basic and acidic residues" evidence="1">
    <location>
        <begin position="1"/>
        <end position="10"/>
    </location>
</feature>
<reference evidence="3" key="2">
    <citation type="submission" date="2025-08" db="UniProtKB">
        <authorList>
            <consortium name="RefSeq"/>
        </authorList>
    </citation>
    <scope>IDENTIFICATION</scope>
    <source>
        <tissue evidence="3">Young leaves</tissue>
    </source>
</reference>
<feature type="region of interest" description="Disordered" evidence="1">
    <location>
        <begin position="1"/>
        <end position="33"/>
    </location>
</feature>
<organism evidence="2 3">
    <name type="scientific">Phoenix dactylifera</name>
    <name type="common">Date palm</name>
    <dbReference type="NCBI Taxonomy" id="42345"/>
    <lineage>
        <taxon>Eukaryota</taxon>
        <taxon>Viridiplantae</taxon>
        <taxon>Streptophyta</taxon>
        <taxon>Embryophyta</taxon>
        <taxon>Tracheophyta</taxon>
        <taxon>Spermatophyta</taxon>
        <taxon>Magnoliopsida</taxon>
        <taxon>Liliopsida</taxon>
        <taxon>Arecaceae</taxon>
        <taxon>Coryphoideae</taxon>
        <taxon>Phoeniceae</taxon>
        <taxon>Phoenix</taxon>
    </lineage>
</organism>
<name>A0A8B7CF77_PHODC</name>
<dbReference type="AlphaFoldDB" id="A0A8B7CF77"/>